<dbReference type="PANTHER" id="PTHR44329:SF214">
    <property type="entry name" value="PROTEIN KINASE DOMAIN-CONTAINING PROTEIN"/>
    <property type="match status" value="1"/>
</dbReference>
<sequence length="328" mass="36901">MPFIGLYSDGNMAEWHQGDLALFSVAMVCPWMPNGTIRKYLEVNKSAKILDNFLLEIAQGLFYLHSQSVVHGDLRGGNILVDEEGHARLADFGLAVWVDATTKDSSTRAGSTRWMAPELLHPESLQLTKFRRTLATDVYAFACVCYELYHEDLQPPFAELHDGAVMFNVTAGQRPCRLSVIPAETWLIIQACWAQEPQTRLRTAEIVDKLEVVRMARLADGNGASPSPAESSRVYKPPRPLGISQTKNGGLARPASLIINISSPVFCTQSNRLAPAHTQTQDRPTRLRRHSSFLELFCGLSRTEEYQSNWRQRRRAVSEFFQKAILRQ</sequence>
<dbReference type="InterPro" id="IPR051681">
    <property type="entry name" value="Ser/Thr_Kinases-Pseudokinases"/>
</dbReference>
<dbReference type="InterPro" id="IPR000719">
    <property type="entry name" value="Prot_kinase_dom"/>
</dbReference>
<organism evidence="3 4">
    <name type="scientific">Mycena sanguinolenta</name>
    <dbReference type="NCBI Taxonomy" id="230812"/>
    <lineage>
        <taxon>Eukaryota</taxon>
        <taxon>Fungi</taxon>
        <taxon>Dikarya</taxon>
        <taxon>Basidiomycota</taxon>
        <taxon>Agaricomycotina</taxon>
        <taxon>Agaricomycetes</taxon>
        <taxon>Agaricomycetidae</taxon>
        <taxon>Agaricales</taxon>
        <taxon>Marasmiineae</taxon>
        <taxon>Mycenaceae</taxon>
        <taxon>Mycena</taxon>
    </lineage>
</organism>
<dbReference type="SUPFAM" id="SSF56112">
    <property type="entry name" value="Protein kinase-like (PK-like)"/>
    <property type="match status" value="1"/>
</dbReference>
<name>A0A8H6ZF42_9AGAR</name>
<dbReference type="InterPro" id="IPR011009">
    <property type="entry name" value="Kinase-like_dom_sf"/>
</dbReference>
<evidence type="ECO:0000259" key="2">
    <source>
        <dbReference type="PROSITE" id="PS50011"/>
    </source>
</evidence>
<protein>
    <submittedName>
        <fullName evidence="3">Protein kinase domain-containing protein</fullName>
    </submittedName>
</protein>
<dbReference type="Proteomes" id="UP000623467">
    <property type="component" value="Unassembled WGS sequence"/>
</dbReference>
<proteinExistence type="predicted"/>
<dbReference type="InterPro" id="IPR001245">
    <property type="entry name" value="Ser-Thr/Tyr_kinase_cat_dom"/>
</dbReference>
<dbReference type="GO" id="GO:0004674">
    <property type="term" value="F:protein serine/threonine kinase activity"/>
    <property type="evidence" value="ECO:0007669"/>
    <property type="project" value="TreeGrafter"/>
</dbReference>
<gene>
    <name evidence="3" type="ORF">MSAN_00207000</name>
</gene>
<keyword evidence="3" id="KW-0808">Transferase</keyword>
<dbReference type="PANTHER" id="PTHR44329">
    <property type="entry name" value="SERINE/THREONINE-PROTEIN KINASE TNNI3K-RELATED"/>
    <property type="match status" value="1"/>
</dbReference>
<reference evidence="3" key="1">
    <citation type="submission" date="2020-05" db="EMBL/GenBank/DDBJ databases">
        <title>Mycena genomes resolve the evolution of fungal bioluminescence.</title>
        <authorList>
            <person name="Tsai I.J."/>
        </authorList>
    </citation>
    <scope>NUCLEOTIDE SEQUENCE</scope>
    <source>
        <strain evidence="3">160909Yilan</strain>
    </source>
</reference>
<evidence type="ECO:0000313" key="3">
    <source>
        <dbReference type="EMBL" id="KAF7377835.1"/>
    </source>
</evidence>
<accession>A0A8H6ZF42</accession>
<dbReference type="AlphaFoldDB" id="A0A8H6ZF42"/>
<dbReference type="PROSITE" id="PS00109">
    <property type="entry name" value="PROTEIN_KINASE_TYR"/>
    <property type="match status" value="1"/>
</dbReference>
<dbReference type="InterPro" id="IPR008266">
    <property type="entry name" value="Tyr_kinase_AS"/>
</dbReference>
<dbReference type="Gene3D" id="1.10.510.10">
    <property type="entry name" value="Transferase(Phosphotransferase) domain 1"/>
    <property type="match status" value="1"/>
</dbReference>
<comment type="caution">
    <text evidence="3">The sequence shown here is derived from an EMBL/GenBank/DDBJ whole genome shotgun (WGS) entry which is preliminary data.</text>
</comment>
<dbReference type="GO" id="GO:0005524">
    <property type="term" value="F:ATP binding"/>
    <property type="evidence" value="ECO:0007669"/>
    <property type="project" value="InterPro"/>
</dbReference>
<feature type="domain" description="Protein kinase" evidence="2">
    <location>
        <begin position="1"/>
        <end position="213"/>
    </location>
</feature>
<dbReference type="PROSITE" id="PS50011">
    <property type="entry name" value="PROTEIN_KINASE_DOM"/>
    <property type="match status" value="1"/>
</dbReference>
<dbReference type="Pfam" id="PF07714">
    <property type="entry name" value="PK_Tyr_Ser-Thr"/>
    <property type="match status" value="1"/>
</dbReference>
<evidence type="ECO:0000256" key="1">
    <source>
        <dbReference type="SAM" id="MobiDB-lite"/>
    </source>
</evidence>
<feature type="region of interest" description="Disordered" evidence="1">
    <location>
        <begin position="221"/>
        <end position="240"/>
    </location>
</feature>
<dbReference type="EMBL" id="JACAZH010000001">
    <property type="protein sequence ID" value="KAF7377835.1"/>
    <property type="molecule type" value="Genomic_DNA"/>
</dbReference>
<keyword evidence="4" id="KW-1185">Reference proteome</keyword>
<keyword evidence="3" id="KW-0418">Kinase</keyword>
<evidence type="ECO:0000313" key="4">
    <source>
        <dbReference type="Proteomes" id="UP000623467"/>
    </source>
</evidence>
<dbReference type="OrthoDB" id="4062651at2759"/>